<dbReference type="InterPro" id="IPR043864">
    <property type="entry name" value="Omp85-like_dom"/>
</dbReference>
<gene>
    <name evidence="6" type="ORF">GO493_08290</name>
</gene>
<evidence type="ECO:0000313" key="7">
    <source>
        <dbReference type="Proteomes" id="UP000461730"/>
    </source>
</evidence>
<accession>A0A7K1U2L8</accession>
<evidence type="ECO:0000256" key="4">
    <source>
        <dbReference type="PROSITE-ProRule" id="PRU01161"/>
    </source>
</evidence>
<dbReference type="GO" id="GO:0016042">
    <property type="term" value="P:lipid catabolic process"/>
    <property type="evidence" value="ECO:0007669"/>
    <property type="project" value="UniProtKB-UniRule"/>
</dbReference>
<sequence length="745" mass="83503">MRKRPALLYLLIILLFPVITFAQAGQGRPKIGLTLSGGGAKGLAHIGILQALDSAGLKIDYVTGTSMGSIIGALYAMGYSGDTIETIARHMDWDNLFSNQPVLTDISYEEKREYNKYIIEIPFEYGKPKLASGVIAGEQLWLELARLCWPVNGQKDFSKFSIPFKCIATDVSTGEIVTLDTGDIVTAIRASMAIPSIFTSVKIGDKSLVDGGVVRNFPVITAREMGADFVIGSNVSNGLKKADQLSTPLDIIYQLGFYKDAEDFKEARKLTDIYIHHQLENYSAASFNSVDSLIDMGKRKGKEMYPVFRHLADSLMALYPGPAPVKDRLPFTPDVELTEINVTGLKHSDEKFFLGRLGLQPGGCYSPGAIKEAVLNVFGTRFYKIITYNLVPVEYNKSRMEITVEETPLTYVKGALQYNSFTNASAIVNITQRNFIVPNSRSFVSVAIGENPRIAGEFFKYFGPKRNFGFGISSYFEDNTVPYYENFKQQLEYYTKYFNVDLRLQYTLNSMMAVGIGTRWELMNFDPRFESQVVFKGNGNQLNSYFYLGINSLDRKVYPRRGMDLQFETGWVYNQHTAYRLYENGAELPLDQYGISFNEYQRATLQAKYNLPVGRNNAIQLYASGGANFNHHQGPVNAFLIGGLNNVIRNQLPMIGLREAEITTSSAAMVQLGYQHEIFRNTFVTPRAGATLYDFIGSVSEKYKYMTGYGMTLGYSSFIGPIDGSLMYCDQDGRLRMYVNIGFNF</sequence>
<keyword evidence="3 4" id="KW-0443">Lipid metabolism</keyword>
<evidence type="ECO:0000256" key="1">
    <source>
        <dbReference type="ARBA" id="ARBA00022801"/>
    </source>
</evidence>
<dbReference type="Gene3D" id="3.40.1090.10">
    <property type="entry name" value="Cytosolic phospholipase A2 catalytic domain"/>
    <property type="match status" value="2"/>
</dbReference>
<feature type="short sequence motif" description="DGA/G" evidence="4">
    <location>
        <begin position="210"/>
        <end position="212"/>
    </location>
</feature>
<keyword evidence="1 4" id="KW-0378">Hydrolase</keyword>
<dbReference type="Pfam" id="PF01734">
    <property type="entry name" value="Patatin"/>
    <property type="match status" value="1"/>
</dbReference>
<protein>
    <recommendedName>
        <fullName evidence="5">PNPLA domain-containing protein</fullName>
    </recommendedName>
</protein>
<organism evidence="6 7">
    <name type="scientific">Chitinophaga tropicalis</name>
    <dbReference type="NCBI Taxonomy" id="2683588"/>
    <lineage>
        <taxon>Bacteria</taxon>
        <taxon>Pseudomonadati</taxon>
        <taxon>Bacteroidota</taxon>
        <taxon>Chitinophagia</taxon>
        <taxon>Chitinophagales</taxon>
        <taxon>Chitinophagaceae</taxon>
        <taxon>Chitinophaga</taxon>
    </lineage>
</organism>
<dbReference type="AlphaFoldDB" id="A0A7K1U2L8"/>
<dbReference type="Pfam" id="PF19143">
    <property type="entry name" value="Omp85_2"/>
    <property type="match status" value="1"/>
</dbReference>
<comment type="caution">
    <text evidence="6">The sequence shown here is derived from an EMBL/GenBank/DDBJ whole genome shotgun (WGS) entry which is preliminary data.</text>
</comment>
<keyword evidence="7" id="KW-1185">Reference proteome</keyword>
<proteinExistence type="predicted"/>
<dbReference type="InterPro" id="IPR050301">
    <property type="entry name" value="NTE"/>
</dbReference>
<dbReference type="PROSITE" id="PS51635">
    <property type="entry name" value="PNPLA"/>
    <property type="match status" value="1"/>
</dbReference>
<evidence type="ECO:0000256" key="3">
    <source>
        <dbReference type="ARBA" id="ARBA00023098"/>
    </source>
</evidence>
<dbReference type="PANTHER" id="PTHR14226">
    <property type="entry name" value="NEUROPATHY TARGET ESTERASE/SWISS CHEESE D.MELANOGASTER"/>
    <property type="match status" value="1"/>
</dbReference>
<feature type="active site" description="Proton acceptor" evidence="4">
    <location>
        <position position="210"/>
    </location>
</feature>
<keyword evidence="2 4" id="KW-0442">Lipid degradation</keyword>
<dbReference type="InterPro" id="IPR002641">
    <property type="entry name" value="PNPLA_dom"/>
</dbReference>
<dbReference type="GO" id="GO:0016787">
    <property type="term" value="F:hydrolase activity"/>
    <property type="evidence" value="ECO:0007669"/>
    <property type="project" value="UniProtKB-UniRule"/>
</dbReference>
<dbReference type="RefSeq" id="WP_157305679.1">
    <property type="nucleotide sequence ID" value="NZ_WRXN01000003.1"/>
</dbReference>
<dbReference type="PANTHER" id="PTHR14226:SF76">
    <property type="entry name" value="NTE FAMILY PROTEIN RSSA"/>
    <property type="match status" value="1"/>
</dbReference>
<feature type="short sequence motif" description="GXSXG" evidence="4">
    <location>
        <begin position="64"/>
        <end position="68"/>
    </location>
</feature>
<feature type="domain" description="PNPLA" evidence="5">
    <location>
        <begin position="33"/>
        <end position="223"/>
    </location>
</feature>
<evidence type="ECO:0000313" key="6">
    <source>
        <dbReference type="EMBL" id="MVT08255.1"/>
    </source>
</evidence>
<evidence type="ECO:0000256" key="2">
    <source>
        <dbReference type="ARBA" id="ARBA00022963"/>
    </source>
</evidence>
<dbReference type="InterPro" id="IPR016035">
    <property type="entry name" value="Acyl_Trfase/lysoPLipase"/>
</dbReference>
<evidence type="ECO:0000259" key="5">
    <source>
        <dbReference type="PROSITE" id="PS51635"/>
    </source>
</evidence>
<dbReference type="SUPFAM" id="SSF52151">
    <property type="entry name" value="FabD/lysophospholipase-like"/>
    <property type="match status" value="1"/>
</dbReference>
<dbReference type="CDD" id="cd07205">
    <property type="entry name" value="Pat_PNPLA6_PNPLA7_NTE1_like"/>
    <property type="match status" value="1"/>
</dbReference>
<reference evidence="6 7" key="1">
    <citation type="submission" date="2019-12" db="EMBL/GenBank/DDBJ databases">
        <title>Chitinophaga sp. strain ysch24 (GDMCC 1.1355), whole genome shotgun sequence.</title>
        <authorList>
            <person name="Zhang X."/>
        </authorList>
    </citation>
    <scope>NUCLEOTIDE SEQUENCE [LARGE SCALE GENOMIC DNA]</scope>
    <source>
        <strain evidence="7">ysch24</strain>
    </source>
</reference>
<name>A0A7K1U2L8_9BACT</name>
<dbReference type="EMBL" id="WRXN01000003">
    <property type="protein sequence ID" value="MVT08255.1"/>
    <property type="molecule type" value="Genomic_DNA"/>
</dbReference>
<feature type="active site" description="Nucleophile" evidence="4">
    <location>
        <position position="66"/>
    </location>
</feature>
<dbReference type="Proteomes" id="UP000461730">
    <property type="component" value="Unassembled WGS sequence"/>
</dbReference>
<feature type="short sequence motif" description="GXGXXG" evidence="4">
    <location>
        <begin position="37"/>
        <end position="42"/>
    </location>
</feature>